<dbReference type="STRING" id="498211.CJA_0505"/>
<dbReference type="KEGG" id="cja:CJA_0505"/>
<feature type="domain" description="O-antigen ligase-related" evidence="6">
    <location>
        <begin position="196"/>
        <end position="325"/>
    </location>
</feature>
<dbReference type="AlphaFoldDB" id="B3PIZ4"/>
<feature type="transmembrane region" description="Helical" evidence="5">
    <location>
        <begin position="313"/>
        <end position="333"/>
    </location>
</feature>
<sequence>MLANVVSRTRREAFCLKWAALGVYLFLSAFFWASGPAPLRGIFYLFLLLPFLAVLPWRRWRLDEYGGYFTLSALVFAAYSVAASLWGRPEDIGFFLKQWVFLAFWLCGIAWLFYHRPVDLQRLYSVVIAVGVVCALVTVYGFFMGANSDPEGRLSGFGLAENSTVVAQIFGVAALLAYIKSLQADSAKLSWLFLGAALVCAWVILLSGSRGAALALVLVALAALVIIRPRPSIWVPQVILGGLVLGAAILSVGVATLLEVRVTAFSLRDVIWRELLQRVPGHLLFGIGYYEDSRILIADVGVFHHAHNSWLDILYYGGALGLLLALWHGVLLARTFSCDRDLLPLYLWWVYGCLCLLTNGSSLLTRPDAQWLMYWVPAGLLAAVVMSRRRCPHP</sequence>
<dbReference type="OrthoDB" id="5697356at2"/>
<comment type="subcellular location">
    <subcellularLocation>
        <location evidence="1">Membrane</location>
        <topology evidence="1">Multi-pass membrane protein</topology>
    </subcellularLocation>
</comment>
<dbReference type="Proteomes" id="UP000001036">
    <property type="component" value="Chromosome"/>
</dbReference>
<dbReference type="eggNOG" id="COG3307">
    <property type="taxonomic scope" value="Bacteria"/>
</dbReference>
<dbReference type="PANTHER" id="PTHR37422:SF23">
    <property type="entry name" value="TEICHURONIC ACID BIOSYNTHESIS PROTEIN TUAE"/>
    <property type="match status" value="1"/>
</dbReference>
<feature type="transmembrane region" description="Helical" evidence="5">
    <location>
        <begin position="371"/>
        <end position="387"/>
    </location>
</feature>
<dbReference type="InterPro" id="IPR051533">
    <property type="entry name" value="WaaL-like"/>
</dbReference>
<proteinExistence type="predicted"/>
<evidence type="ECO:0000256" key="1">
    <source>
        <dbReference type="ARBA" id="ARBA00004141"/>
    </source>
</evidence>
<dbReference type="InterPro" id="IPR007016">
    <property type="entry name" value="O-antigen_ligase-rel_domated"/>
</dbReference>
<gene>
    <name evidence="7" type="ordered locus">CJA_0505</name>
</gene>
<feature type="transmembrane region" description="Helical" evidence="5">
    <location>
        <begin position="123"/>
        <end position="143"/>
    </location>
</feature>
<feature type="transmembrane region" description="Helical" evidence="5">
    <location>
        <begin position="41"/>
        <end position="58"/>
    </location>
</feature>
<dbReference type="Pfam" id="PF04932">
    <property type="entry name" value="Wzy_C"/>
    <property type="match status" value="1"/>
</dbReference>
<dbReference type="HOGENOM" id="CLU_055393_0_0_6"/>
<feature type="transmembrane region" description="Helical" evidence="5">
    <location>
        <begin position="211"/>
        <end position="227"/>
    </location>
</feature>
<evidence type="ECO:0000256" key="3">
    <source>
        <dbReference type="ARBA" id="ARBA00022989"/>
    </source>
</evidence>
<reference evidence="7 8" key="1">
    <citation type="journal article" date="2008" name="J. Bacteriol.">
        <title>Insights into plant cell wall degradation from the genome sequence of the soil bacterium Cellvibrio japonicus.</title>
        <authorList>
            <person name="Deboy R.T."/>
            <person name="Mongodin E.F."/>
            <person name="Fouts D.E."/>
            <person name="Tailford L.E."/>
            <person name="Khouri H."/>
            <person name="Emerson J.B."/>
            <person name="Mohamoud Y."/>
            <person name="Watkins K."/>
            <person name="Henrissat B."/>
            <person name="Gilbert H.J."/>
            <person name="Nelson K.E."/>
        </authorList>
    </citation>
    <scope>NUCLEOTIDE SEQUENCE [LARGE SCALE GENOMIC DNA]</scope>
    <source>
        <strain evidence="7 8">Ueda107</strain>
    </source>
</reference>
<evidence type="ECO:0000313" key="8">
    <source>
        <dbReference type="Proteomes" id="UP000001036"/>
    </source>
</evidence>
<dbReference type="PANTHER" id="PTHR37422">
    <property type="entry name" value="TEICHURONIC ACID BIOSYNTHESIS PROTEIN TUAE"/>
    <property type="match status" value="1"/>
</dbReference>
<evidence type="ECO:0000256" key="5">
    <source>
        <dbReference type="SAM" id="Phobius"/>
    </source>
</evidence>
<feature type="transmembrane region" description="Helical" evidence="5">
    <location>
        <begin position="163"/>
        <end position="182"/>
    </location>
</feature>
<protein>
    <submittedName>
        <fullName evidence="7">O-antigen polymerase family protein</fullName>
    </submittedName>
</protein>
<dbReference type="EMBL" id="CP000934">
    <property type="protein sequence ID" value="ACE83996.1"/>
    <property type="molecule type" value="Genomic_DNA"/>
</dbReference>
<feature type="transmembrane region" description="Helical" evidence="5">
    <location>
        <begin position="345"/>
        <end position="365"/>
    </location>
</feature>
<feature type="transmembrane region" description="Helical" evidence="5">
    <location>
        <begin position="65"/>
        <end position="86"/>
    </location>
</feature>
<evidence type="ECO:0000313" key="7">
    <source>
        <dbReference type="EMBL" id="ACE83996.1"/>
    </source>
</evidence>
<dbReference type="GO" id="GO:0016020">
    <property type="term" value="C:membrane"/>
    <property type="evidence" value="ECO:0007669"/>
    <property type="project" value="UniProtKB-SubCell"/>
</dbReference>
<evidence type="ECO:0000256" key="4">
    <source>
        <dbReference type="ARBA" id="ARBA00023136"/>
    </source>
</evidence>
<keyword evidence="3 5" id="KW-1133">Transmembrane helix</keyword>
<evidence type="ECO:0000256" key="2">
    <source>
        <dbReference type="ARBA" id="ARBA00022692"/>
    </source>
</evidence>
<dbReference type="RefSeq" id="WP_012486185.1">
    <property type="nucleotide sequence ID" value="NC_010995.1"/>
</dbReference>
<feature type="transmembrane region" description="Helical" evidence="5">
    <location>
        <begin position="239"/>
        <end position="258"/>
    </location>
</feature>
<feature type="transmembrane region" description="Helical" evidence="5">
    <location>
        <begin position="189"/>
        <end position="205"/>
    </location>
</feature>
<organism evidence="7 8">
    <name type="scientific">Cellvibrio japonicus (strain Ueda107)</name>
    <name type="common">Pseudomonas fluorescens subsp. cellulosa</name>
    <dbReference type="NCBI Taxonomy" id="498211"/>
    <lineage>
        <taxon>Bacteria</taxon>
        <taxon>Pseudomonadati</taxon>
        <taxon>Pseudomonadota</taxon>
        <taxon>Gammaproteobacteria</taxon>
        <taxon>Cellvibrionales</taxon>
        <taxon>Cellvibrionaceae</taxon>
        <taxon>Cellvibrio</taxon>
    </lineage>
</organism>
<name>B3PIZ4_CELJU</name>
<keyword evidence="4 5" id="KW-0472">Membrane</keyword>
<feature type="transmembrane region" description="Helical" evidence="5">
    <location>
        <begin position="14"/>
        <end position="35"/>
    </location>
</feature>
<keyword evidence="8" id="KW-1185">Reference proteome</keyword>
<feature type="transmembrane region" description="Helical" evidence="5">
    <location>
        <begin position="92"/>
        <end position="114"/>
    </location>
</feature>
<keyword evidence="2 5" id="KW-0812">Transmembrane</keyword>
<evidence type="ECO:0000259" key="6">
    <source>
        <dbReference type="Pfam" id="PF04932"/>
    </source>
</evidence>
<accession>B3PIZ4</accession>